<dbReference type="Proteomes" id="UP001302367">
    <property type="component" value="Chromosome 3"/>
</dbReference>
<protein>
    <submittedName>
        <fullName evidence="1">Uncharacterized protein</fullName>
    </submittedName>
</protein>
<name>A0ABZ0NLP1_CERBT</name>
<reference evidence="1 2" key="1">
    <citation type="submission" date="2023-09" db="EMBL/GenBank/DDBJ databases">
        <title>Complete-Gapless Cercospora beticola genome.</title>
        <authorList>
            <person name="Wyatt N.A."/>
            <person name="Spanner R.E."/>
            <person name="Bolton M.D."/>
        </authorList>
    </citation>
    <scope>NUCLEOTIDE SEQUENCE [LARGE SCALE GENOMIC DNA]</scope>
    <source>
        <strain evidence="1">Cb09-40</strain>
    </source>
</reference>
<sequence>MSTLPDNHMPNSVSLERMVEQLRSQNHNDFSIKTTVVPDGTMKGRLIIEVQTKVGFRLLDLPPELRERIYGYVFAERKGYQIDIYSGSFSRKRGVERGPTESTKLVCGPNFRNRKTHIGQIWDHQTAKWVGGPPSGLSLLLVNKQIHHEAAPVAYRMNRFIFKNEVFSRVDRFVEVIGSSAKHLGEVEVQKVRGFKQLKQILGALENASGLHRLYLPERLVYREAKEAAKDPQDPESWACAFHKVIRLFLIELKKKYKASNRVWKVSDIVQFTRGTVWLNDMAGQSREDFEVFEGAFREIARAYLDEE</sequence>
<dbReference type="PANTHER" id="PTHR42085">
    <property type="entry name" value="F-BOX DOMAIN-CONTAINING PROTEIN"/>
    <property type="match status" value="1"/>
</dbReference>
<dbReference type="RefSeq" id="XP_023456471.2">
    <property type="nucleotide sequence ID" value="XM_023595995.2"/>
</dbReference>
<dbReference type="EMBL" id="CP134186">
    <property type="protein sequence ID" value="WPB00472.1"/>
    <property type="molecule type" value="Genomic_DNA"/>
</dbReference>
<dbReference type="GeneID" id="35427106"/>
<evidence type="ECO:0000313" key="2">
    <source>
        <dbReference type="Proteomes" id="UP001302367"/>
    </source>
</evidence>
<evidence type="ECO:0000313" key="1">
    <source>
        <dbReference type="EMBL" id="WPB00472.1"/>
    </source>
</evidence>
<dbReference type="PANTHER" id="PTHR42085:SF2">
    <property type="entry name" value="F-BOX DOMAIN-CONTAINING PROTEIN"/>
    <property type="match status" value="1"/>
</dbReference>
<keyword evidence="2" id="KW-1185">Reference proteome</keyword>
<dbReference type="InterPro" id="IPR038883">
    <property type="entry name" value="AN11006-like"/>
</dbReference>
<proteinExistence type="predicted"/>
<organism evidence="1 2">
    <name type="scientific">Cercospora beticola</name>
    <name type="common">Sugarbeet leaf spot fungus</name>
    <dbReference type="NCBI Taxonomy" id="122368"/>
    <lineage>
        <taxon>Eukaryota</taxon>
        <taxon>Fungi</taxon>
        <taxon>Dikarya</taxon>
        <taxon>Ascomycota</taxon>
        <taxon>Pezizomycotina</taxon>
        <taxon>Dothideomycetes</taxon>
        <taxon>Dothideomycetidae</taxon>
        <taxon>Mycosphaerellales</taxon>
        <taxon>Mycosphaerellaceae</taxon>
        <taxon>Cercospora</taxon>
    </lineage>
</organism>
<gene>
    <name evidence="1" type="ORF">RHO25_005092</name>
</gene>
<accession>A0ABZ0NLP1</accession>